<accession>A0ABT4ZT55</accession>
<dbReference type="PANTHER" id="PTHR34301">
    <property type="entry name" value="DNA-BINDING PROTEIN-RELATED"/>
    <property type="match status" value="1"/>
</dbReference>
<organism evidence="1 2">
    <name type="scientific">Sphaerospermopsis kisseleviana CS-549</name>
    <dbReference type="NCBI Taxonomy" id="3021783"/>
    <lineage>
        <taxon>Bacteria</taxon>
        <taxon>Bacillati</taxon>
        <taxon>Cyanobacteriota</taxon>
        <taxon>Cyanophyceae</taxon>
        <taxon>Nostocales</taxon>
        <taxon>Aphanizomenonaceae</taxon>
        <taxon>Sphaerospermopsis</taxon>
        <taxon>Sphaerospermopsis kisseleviana</taxon>
    </lineage>
</organism>
<evidence type="ECO:0000313" key="1">
    <source>
        <dbReference type="EMBL" id="MDB9442595.1"/>
    </source>
</evidence>
<name>A0ABT4ZT55_9CYAN</name>
<dbReference type="SUPFAM" id="SSF52540">
    <property type="entry name" value="P-loop containing nucleoside triphosphate hydrolases"/>
    <property type="match status" value="1"/>
</dbReference>
<dbReference type="Proteomes" id="UP001211711">
    <property type="component" value="Unassembled WGS sequence"/>
</dbReference>
<comment type="caution">
    <text evidence="1">The sequence shown here is derived from an EMBL/GenBank/DDBJ whole genome shotgun (WGS) entry which is preliminary data.</text>
</comment>
<dbReference type="InterPro" id="IPR027417">
    <property type="entry name" value="P-loop_NTPase"/>
</dbReference>
<dbReference type="Gene3D" id="3.40.50.300">
    <property type="entry name" value="P-loop containing nucleotide triphosphate hydrolases"/>
    <property type="match status" value="1"/>
</dbReference>
<protein>
    <submittedName>
        <fullName evidence="1">ATP-binding protein</fullName>
    </submittedName>
</protein>
<reference evidence="1 2" key="1">
    <citation type="submission" date="2023-01" db="EMBL/GenBank/DDBJ databases">
        <title>Genomes from the Australian National Cyanobacteria Reference Collection.</title>
        <authorList>
            <person name="Willis A."/>
            <person name="Lee E.M.F."/>
        </authorList>
    </citation>
    <scope>NUCLEOTIDE SEQUENCE [LARGE SCALE GENOMIC DNA]</scope>
    <source>
        <strain evidence="1 2">CS-549</strain>
    </source>
</reference>
<sequence length="375" mass="42450">MFSLITPNIQPANKPVNFDLSTSLQLIGRSKEFQRIIDILAKDEDLLITGVPGSGRRTLVKVAAQEVGAVVLEIDCIRATDGERFLQLLLEAISQNWQAKKIKSWVEKKESEFFIFNSESKLKLLHSLNQKQLWQAFTSLIELLQIMANDLNQRVVLILQSFPHIRSWDRNGLWESTFRQEVKNHPHVSYVLLATIAETSHHQDDSIYSIETMELAPLSKDVLALWAREILHTENLKFDPHSQGLQVFLDAVQGNIGDAMALIRRLSSLEHDQGLITEQKVQQVIEGMLKDLSITYESLLMLLPASQIHLLECLAVDPTDKPQSKEYIQKHGLSRGGSLQGALTGLQHKGLIYSAEQGYRLALPLLALWLRKRLS</sequence>
<evidence type="ECO:0000313" key="2">
    <source>
        <dbReference type="Proteomes" id="UP001211711"/>
    </source>
</evidence>
<dbReference type="PANTHER" id="PTHR34301:SF8">
    <property type="entry name" value="ATPASE DOMAIN-CONTAINING PROTEIN"/>
    <property type="match status" value="1"/>
</dbReference>
<dbReference type="RefSeq" id="WP_096565240.1">
    <property type="nucleotide sequence ID" value="NZ_JAQMTI010000177.1"/>
</dbReference>
<keyword evidence="2" id="KW-1185">Reference proteome</keyword>
<keyword evidence="1" id="KW-0547">Nucleotide-binding</keyword>
<keyword evidence="1" id="KW-0067">ATP-binding</keyword>
<dbReference type="EMBL" id="JAQMTI010000177">
    <property type="protein sequence ID" value="MDB9442595.1"/>
    <property type="molecule type" value="Genomic_DNA"/>
</dbReference>
<proteinExistence type="predicted"/>
<dbReference type="GO" id="GO:0005524">
    <property type="term" value="F:ATP binding"/>
    <property type="evidence" value="ECO:0007669"/>
    <property type="project" value="UniProtKB-KW"/>
</dbReference>
<gene>
    <name evidence="1" type="ORF">PN497_14660</name>
</gene>